<keyword evidence="2" id="KW-0812">Transmembrane</keyword>
<feature type="transmembrane region" description="Helical" evidence="2">
    <location>
        <begin position="148"/>
        <end position="166"/>
    </location>
</feature>
<comment type="caution">
    <text evidence="4">The sequence shown here is derived from an EMBL/GenBank/DDBJ whole genome shotgun (WGS) entry which is preliminary data.</text>
</comment>
<comment type="similarity">
    <text evidence="1">Belongs to the peptidase A24 family.</text>
</comment>
<keyword evidence="2" id="KW-0472">Membrane</keyword>
<dbReference type="EMBL" id="MJMH01000176">
    <property type="protein sequence ID" value="OLQ90929.1"/>
    <property type="molecule type" value="Genomic_DNA"/>
</dbReference>
<accession>A0ABX3FH12</accession>
<evidence type="ECO:0000259" key="3">
    <source>
        <dbReference type="Pfam" id="PF01478"/>
    </source>
</evidence>
<dbReference type="InterPro" id="IPR050882">
    <property type="entry name" value="Prepilin_peptidase/N-MTase"/>
</dbReference>
<organism evidence="4 5">
    <name type="scientific">Vibrio panuliri</name>
    <dbReference type="NCBI Taxonomy" id="1381081"/>
    <lineage>
        <taxon>Bacteria</taxon>
        <taxon>Pseudomonadati</taxon>
        <taxon>Pseudomonadota</taxon>
        <taxon>Gammaproteobacteria</taxon>
        <taxon>Vibrionales</taxon>
        <taxon>Vibrionaceae</taxon>
        <taxon>Vibrio</taxon>
    </lineage>
</organism>
<evidence type="ECO:0000313" key="5">
    <source>
        <dbReference type="Proteomes" id="UP000186039"/>
    </source>
</evidence>
<dbReference type="Pfam" id="PF01478">
    <property type="entry name" value="Peptidase_A24"/>
    <property type="match status" value="1"/>
</dbReference>
<evidence type="ECO:0000313" key="4">
    <source>
        <dbReference type="EMBL" id="OLQ90929.1"/>
    </source>
</evidence>
<feature type="transmembrane region" description="Helical" evidence="2">
    <location>
        <begin position="57"/>
        <end position="75"/>
    </location>
</feature>
<feature type="domain" description="Prepilin type IV endopeptidase peptidase" evidence="3">
    <location>
        <begin position="12"/>
        <end position="111"/>
    </location>
</feature>
<dbReference type="PANTHER" id="PTHR30487">
    <property type="entry name" value="TYPE 4 PREPILIN-LIKE PROTEINS LEADER PEPTIDE-PROCESSING ENZYME"/>
    <property type="match status" value="1"/>
</dbReference>
<keyword evidence="2" id="KW-1133">Transmembrane helix</keyword>
<protein>
    <recommendedName>
        <fullName evidence="3">Prepilin type IV endopeptidase peptidase domain-containing protein</fullName>
    </recommendedName>
</protein>
<reference evidence="4 5" key="1">
    <citation type="submission" date="2016-09" db="EMBL/GenBank/DDBJ databases">
        <title>Genomic Taxonomy of the Vibrionaceae.</title>
        <authorList>
            <person name="Gonzalez-Castillo A."/>
            <person name="Gomez-Gil B."/>
            <person name="Enciso-Ibarra K."/>
        </authorList>
    </citation>
    <scope>NUCLEOTIDE SEQUENCE [LARGE SCALE GENOMIC DNA]</scope>
    <source>
        <strain evidence="4 5">CAIM 1902</strain>
    </source>
</reference>
<proteinExistence type="inferred from homology"/>
<evidence type="ECO:0000256" key="2">
    <source>
        <dbReference type="SAM" id="Phobius"/>
    </source>
</evidence>
<name>A0ABX3FH12_9VIBR</name>
<sequence>MTMQIDILFVAFWSLMLVIGVSDAKNQRIPNKLVVLLFVVSCVHVFSYGTTDATDHLTGAFIAFCGALVLYWRKAMAAGDVKLLFVIGFWVGFDQLLPVLAAIIMAGGVVSCFYLAQFLATSQLSLQQNLQGYYYYRTTYKFSHRTKLVIPFAPAIVIGLASYYYLY</sequence>
<keyword evidence="5" id="KW-1185">Reference proteome</keyword>
<feature type="transmembrane region" description="Helical" evidence="2">
    <location>
        <begin position="95"/>
        <end position="116"/>
    </location>
</feature>
<gene>
    <name evidence="4" type="ORF">BIY20_10225</name>
</gene>
<dbReference type="PANTHER" id="PTHR30487:SF0">
    <property type="entry name" value="PREPILIN LEADER PEPTIDASE_N-METHYLTRANSFERASE-RELATED"/>
    <property type="match status" value="1"/>
</dbReference>
<feature type="transmembrane region" description="Helical" evidence="2">
    <location>
        <begin position="34"/>
        <end position="50"/>
    </location>
</feature>
<dbReference type="Proteomes" id="UP000186039">
    <property type="component" value="Unassembled WGS sequence"/>
</dbReference>
<dbReference type="Gene3D" id="1.20.120.1220">
    <property type="match status" value="1"/>
</dbReference>
<evidence type="ECO:0000256" key="1">
    <source>
        <dbReference type="ARBA" id="ARBA00005801"/>
    </source>
</evidence>
<dbReference type="InterPro" id="IPR000045">
    <property type="entry name" value="Prepilin_IV_endopep_pep"/>
</dbReference>